<gene>
    <name evidence="1" type="ORF">JY500_08805</name>
</gene>
<reference evidence="1 2" key="1">
    <citation type="submission" date="2021-02" db="EMBL/GenBank/DDBJ databases">
        <title>Niveibacterium changnyeongensis HC41.</title>
        <authorList>
            <person name="Kang M."/>
        </authorList>
    </citation>
    <scope>NUCLEOTIDE SEQUENCE [LARGE SCALE GENOMIC DNA]</scope>
    <source>
        <strain evidence="1 2">HC41</strain>
    </source>
</reference>
<keyword evidence="2" id="KW-1185">Reference proteome</keyword>
<accession>A0ABX7MAD9</accession>
<protein>
    <submittedName>
        <fullName evidence="1">Uncharacterized protein</fullName>
    </submittedName>
</protein>
<evidence type="ECO:0000313" key="1">
    <source>
        <dbReference type="EMBL" id="QSI78687.1"/>
    </source>
</evidence>
<evidence type="ECO:0000313" key="2">
    <source>
        <dbReference type="Proteomes" id="UP000663570"/>
    </source>
</evidence>
<dbReference type="Proteomes" id="UP000663570">
    <property type="component" value="Chromosome"/>
</dbReference>
<organism evidence="1 2">
    <name type="scientific">Niveibacterium microcysteis</name>
    <dbReference type="NCBI Taxonomy" id="2811415"/>
    <lineage>
        <taxon>Bacteria</taxon>
        <taxon>Pseudomonadati</taxon>
        <taxon>Pseudomonadota</taxon>
        <taxon>Betaproteobacteria</taxon>
        <taxon>Rhodocyclales</taxon>
        <taxon>Rhodocyclaceae</taxon>
        <taxon>Niveibacterium</taxon>
    </lineage>
</organism>
<name>A0ABX7MAD9_9RHOO</name>
<sequence>MWPNDKRKEATTLQINNPETRALLEAKLTELQQAKSDFATAKALCGQIATNLATLRKAGEASETEAQGIRAKLREVLRETMGKPSKKLHDLSADQRAAIVMHEEYTSLAAEAERELARATLEAQAPLGRIDAVRRQLRDLYAGAVIDEAIAEIAPKLTVGLRLACNAFAADGFDPRHRVFDTPEDFAMAQVSERLRPLLIAELDTSSDPVLSALVAARMEGVERISHAHMHVMRNGLSKHPLTIGMEQPS</sequence>
<dbReference type="RefSeq" id="WP_206256088.1">
    <property type="nucleotide sequence ID" value="NZ_CP071060.1"/>
</dbReference>
<dbReference type="EMBL" id="CP071060">
    <property type="protein sequence ID" value="QSI78687.1"/>
    <property type="molecule type" value="Genomic_DNA"/>
</dbReference>
<proteinExistence type="predicted"/>